<gene>
    <name evidence="2" type="ORF">F7O44_13610</name>
</gene>
<dbReference type="AlphaFoldDB" id="A0A7K3M4F3"/>
<protein>
    <submittedName>
        <fullName evidence="2">ABC transporter permease</fullName>
    </submittedName>
</protein>
<proteinExistence type="predicted"/>
<dbReference type="Proteomes" id="UP000460435">
    <property type="component" value="Unassembled WGS sequence"/>
</dbReference>
<organism evidence="2 3">
    <name type="scientific">Phytoactinopolyspora mesophila</name>
    <dbReference type="NCBI Taxonomy" id="2650750"/>
    <lineage>
        <taxon>Bacteria</taxon>
        <taxon>Bacillati</taxon>
        <taxon>Actinomycetota</taxon>
        <taxon>Actinomycetes</taxon>
        <taxon>Jiangellales</taxon>
        <taxon>Jiangellaceae</taxon>
        <taxon>Phytoactinopolyspora</taxon>
    </lineage>
</organism>
<name>A0A7K3M4F3_9ACTN</name>
<dbReference type="PANTHER" id="PTHR36832:SF2">
    <property type="entry name" value="INTEGRAL MEMBRANE PROTEIN"/>
    <property type="match status" value="1"/>
</dbReference>
<evidence type="ECO:0000256" key="1">
    <source>
        <dbReference type="SAM" id="Phobius"/>
    </source>
</evidence>
<dbReference type="PANTHER" id="PTHR36832">
    <property type="entry name" value="SLR1174 PROTEIN-RELATED"/>
    <property type="match status" value="1"/>
</dbReference>
<keyword evidence="3" id="KW-1185">Reference proteome</keyword>
<reference evidence="2 3" key="1">
    <citation type="submission" date="2019-11" db="EMBL/GenBank/DDBJ databases">
        <authorList>
            <person name="Li X.-J."/>
            <person name="Feng X.-M."/>
        </authorList>
    </citation>
    <scope>NUCLEOTIDE SEQUENCE [LARGE SCALE GENOMIC DNA]</scope>
    <source>
        <strain evidence="2 3">XMNu-373</strain>
    </source>
</reference>
<feature type="transmembrane region" description="Helical" evidence="1">
    <location>
        <begin position="169"/>
        <end position="188"/>
    </location>
</feature>
<dbReference type="EMBL" id="WLZY01000004">
    <property type="protein sequence ID" value="NDL58110.1"/>
    <property type="molecule type" value="Genomic_DNA"/>
</dbReference>
<keyword evidence="1" id="KW-1133">Transmembrane helix</keyword>
<evidence type="ECO:0000313" key="3">
    <source>
        <dbReference type="Proteomes" id="UP000460435"/>
    </source>
</evidence>
<comment type="caution">
    <text evidence="2">The sequence shown here is derived from an EMBL/GenBank/DDBJ whole genome shotgun (WGS) entry which is preliminary data.</text>
</comment>
<keyword evidence="1" id="KW-0472">Membrane</keyword>
<dbReference type="Pfam" id="PF06182">
    <property type="entry name" value="ABC2_membrane_6"/>
    <property type="match status" value="1"/>
</dbReference>
<accession>A0A7K3M4F3</accession>
<sequence>MGFRRWSTYRLATAAGAFTNTIFGLIKAYITIGAIGAAGGTLGGYDAVTGATYAWLAQALLAPVNVFGWQELALRIRTGDISIDLARPVDPQLAFMAADLGRAAYSFIPRGAPPLLVGALVTGLALPATPLPYLLAALSLLLAVMVSFSCLWLMNLTAFWLLDLRGVTTLYMVACTFLSGMVVPIHWFPEWLATAAAWTPFPSLIQTPIDVITARAEGTDALMLIGTQALWLSGLIIAGRLVFRTGAKRLVVQGG</sequence>
<feature type="transmembrane region" description="Helical" evidence="1">
    <location>
        <begin position="115"/>
        <end position="134"/>
    </location>
</feature>
<evidence type="ECO:0000313" key="2">
    <source>
        <dbReference type="EMBL" id="NDL58110.1"/>
    </source>
</evidence>
<feature type="transmembrane region" description="Helical" evidence="1">
    <location>
        <begin position="140"/>
        <end position="162"/>
    </location>
</feature>
<dbReference type="InterPro" id="IPR010390">
    <property type="entry name" value="ABC-2_transporter-like"/>
</dbReference>
<keyword evidence="1" id="KW-0812">Transmembrane</keyword>
<feature type="transmembrane region" description="Helical" evidence="1">
    <location>
        <begin position="221"/>
        <end position="243"/>
    </location>
</feature>